<evidence type="ECO:0000259" key="3">
    <source>
        <dbReference type="SMART" id="SM00822"/>
    </source>
</evidence>
<dbReference type="InterPro" id="IPR057326">
    <property type="entry name" value="KR_dom"/>
</dbReference>
<evidence type="ECO:0000313" key="5">
    <source>
        <dbReference type="Proteomes" id="UP000292685"/>
    </source>
</evidence>
<dbReference type="PROSITE" id="PS00061">
    <property type="entry name" value="ADH_SHORT"/>
    <property type="match status" value="1"/>
</dbReference>
<dbReference type="EMBL" id="SHLA01000001">
    <property type="protein sequence ID" value="RZU62861.1"/>
    <property type="molecule type" value="Genomic_DNA"/>
</dbReference>
<keyword evidence="2" id="KW-0560">Oxidoreductase</keyword>
<dbReference type="PANTHER" id="PTHR42760:SF133">
    <property type="entry name" value="3-OXOACYL-[ACYL-CARRIER-PROTEIN] REDUCTASE"/>
    <property type="match status" value="1"/>
</dbReference>
<dbReference type="PRINTS" id="PR00080">
    <property type="entry name" value="SDRFAMILY"/>
</dbReference>
<dbReference type="RefSeq" id="WP_130451374.1">
    <property type="nucleotide sequence ID" value="NZ_SHLA01000001.1"/>
</dbReference>
<dbReference type="Pfam" id="PF13561">
    <property type="entry name" value="adh_short_C2"/>
    <property type="match status" value="1"/>
</dbReference>
<comment type="similarity">
    <text evidence="1">Belongs to the short-chain dehydrogenases/reductases (SDR) family.</text>
</comment>
<comment type="caution">
    <text evidence="4">The sequence shown here is derived from an EMBL/GenBank/DDBJ whole genome shotgun (WGS) entry which is preliminary data.</text>
</comment>
<dbReference type="GO" id="GO:0016616">
    <property type="term" value="F:oxidoreductase activity, acting on the CH-OH group of donors, NAD or NADP as acceptor"/>
    <property type="evidence" value="ECO:0007669"/>
    <property type="project" value="TreeGrafter"/>
</dbReference>
<dbReference type="PANTHER" id="PTHR42760">
    <property type="entry name" value="SHORT-CHAIN DEHYDROGENASES/REDUCTASES FAMILY MEMBER"/>
    <property type="match status" value="1"/>
</dbReference>
<organism evidence="4 5">
    <name type="scientific">Zhihengliuella halotolerans</name>
    <dbReference type="NCBI Taxonomy" id="370736"/>
    <lineage>
        <taxon>Bacteria</taxon>
        <taxon>Bacillati</taxon>
        <taxon>Actinomycetota</taxon>
        <taxon>Actinomycetes</taxon>
        <taxon>Micrococcales</taxon>
        <taxon>Micrococcaceae</taxon>
        <taxon>Zhihengliuella</taxon>
    </lineage>
</organism>
<dbReference type="NCBIfam" id="NF005559">
    <property type="entry name" value="PRK07231.1"/>
    <property type="match status" value="1"/>
</dbReference>
<evidence type="ECO:0000256" key="1">
    <source>
        <dbReference type="ARBA" id="ARBA00006484"/>
    </source>
</evidence>
<sequence length="263" mass="26989">MSHEPTPELTGRTALVTGAASGIGRGIAHELAARGASVVVLDINDEAGHDAAAHLPRVGGARHSALATDVTDRASVDAAVATAREEHGRIDVLVNNAGWDKVGPFVDTDPALWEKIIGISLYGTLNLCHAVAPVMAEQRAADDSFSGRIVNIASDAGRVGSTGEAVYSAAKGGVIAFTKTLAREIARHQVTVNCVCPGPADTPLFDSISADSPKLREALIKAIPLRRLAQPEDLAAAVAFFASPAAGYVTGQTLSVSGGLTMA</sequence>
<dbReference type="OrthoDB" id="7064009at2"/>
<dbReference type="SMART" id="SM00822">
    <property type="entry name" value="PKS_KR"/>
    <property type="match status" value="1"/>
</dbReference>
<name>A0A4Q8AG93_9MICC</name>
<accession>A0A4Q8AG93</accession>
<reference evidence="4 5" key="1">
    <citation type="submission" date="2019-02" db="EMBL/GenBank/DDBJ databases">
        <title>Sequencing the genomes of 1000 actinobacteria strains.</title>
        <authorList>
            <person name="Klenk H.-P."/>
        </authorList>
    </citation>
    <scope>NUCLEOTIDE SEQUENCE [LARGE SCALE GENOMIC DNA]</scope>
    <source>
        <strain evidence="4 5">DSM 17364</strain>
    </source>
</reference>
<feature type="domain" description="Ketoreductase" evidence="3">
    <location>
        <begin position="12"/>
        <end position="202"/>
    </location>
</feature>
<dbReference type="SUPFAM" id="SSF51735">
    <property type="entry name" value="NAD(P)-binding Rossmann-fold domains"/>
    <property type="match status" value="1"/>
</dbReference>
<dbReference type="Gene3D" id="3.40.50.720">
    <property type="entry name" value="NAD(P)-binding Rossmann-like Domain"/>
    <property type="match status" value="1"/>
</dbReference>
<evidence type="ECO:0000256" key="2">
    <source>
        <dbReference type="ARBA" id="ARBA00023002"/>
    </source>
</evidence>
<evidence type="ECO:0000313" key="4">
    <source>
        <dbReference type="EMBL" id="RZU62861.1"/>
    </source>
</evidence>
<dbReference type="Proteomes" id="UP000292685">
    <property type="component" value="Unassembled WGS sequence"/>
</dbReference>
<protein>
    <submittedName>
        <fullName evidence="4">2-hydroxycyclohexanecarboxyl-CoA dehydrogenase</fullName>
    </submittedName>
</protein>
<keyword evidence="5" id="KW-1185">Reference proteome</keyword>
<gene>
    <name evidence="4" type="ORF">EV380_2466</name>
</gene>
<dbReference type="PRINTS" id="PR00081">
    <property type="entry name" value="GDHRDH"/>
</dbReference>
<dbReference type="AlphaFoldDB" id="A0A4Q8AG93"/>
<proteinExistence type="inferred from homology"/>
<dbReference type="InterPro" id="IPR002347">
    <property type="entry name" value="SDR_fam"/>
</dbReference>
<dbReference type="InterPro" id="IPR020904">
    <property type="entry name" value="Sc_DH/Rdtase_CS"/>
</dbReference>
<dbReference type="InterPro" id="IPR036291">
    <property type="entry name" value="NAD(P)-bd_dom_sf"/>
</dbReference>
<dbReference type="FunFam" id="3.40.50.720:FF:000084">
    <property type="entry name" value="Short-chain dehydrogenase reductase"/>
    <property type="match status" value="1"/>
</dbReference>